<feature type="domain" description="Cadherin" evidence="11">
    <location>
        <begin position="1248"/>
        <end position="1357"/>
    </location>
</feature>
<feature type="region of interest" description="Disordered" evidence="9">
    <location>
        <begin position="1822"/>
        <end position="1879"/>
    </location>
</feature>
<proteinExistence type="predicted"/>
<organism evidence="12 13">
    <name type="scientific">Mytilus coruscus</name>
    <name type="common">Sea mussel</name>
    <dbReference type="NCBI Taxonomy" id="42192"/>
    <lineage>
        <taxon>Eukaryota</taxon>
        <taxon>Metazoa</taxon>
        <taxon>Spiralia</taxon>
        <taxon>Lophotrochozoa</taxon>
        <taxon>Mollusca</taxon>
        <taxon>Bivalvia</taxon>
        <taxon>Autobranchia</taxon>
        <taxon>Pteriomorphia</taxon>
        <taxon>Mytilida</taxon>
        <taxon>Mytiloidea</taxon>
        <taxon>Mytilidae</taxon>
        <taxon>Mytilinae</taxon>
        <taxon>Mytilus</taxon>
    </lineage>
</organism>
<feature type="domain" description="Cadherin" evidence="11">
    <location>
        <begin position="402"/>
        <end position="516"/>
    </location>
</feature>
<evidence type="ECO:0000256" key="1">
    <source>
        <dbReference type="ARBA" id="ARBA00004167"/>
    </source>
</evidence>
<dbReference type="SMART" id="SM00112">
    <property type="entry name" value="CA"/>
    <property type="match status" value="14"/>
</dbReference>
<dbReference type="PRINTS" id="PR00205">
    <property type="entry name" value="CADHERIN"/>
</dbReference>
<dbReference type="InterPro" id="IPR002126">
    <property type="entry name" value="Cadherin-like_dom"/>
</dbReference>
<protein>
    <recommendedName>
        <fullName evidence="11">Cadherin domain-containing protein</fullName>
    </recommendedName>
</protein>
<comment type="subcellular location">
    <subcellularLocation>
        <location evidence="1">Membrane</location>
        <topology evidence="1">Single-pass membrane protein</topology>
    </subcellularLocation>
</comment>
<feature type="domain" description="Cadherin" evidence="11">
    <location>
        <begin position="277"/>
        <end position="401"/>
    </location>
</feature>
<feature type="domain" description="Cadherin" evidence="11">
    <location>
        <begin position="161"/>
        <end position="277"/>
    </location>
</feature>
<feature type="domain" description="Cadherin" evidence="11">
    <location>
        <begin position="1478"/>
        <end position="1586"/>
    </location>
</feature>
<evidence type="ECO:0000256" key="8">
    <source>
        <dbReference type="PROSITE-ProRule" id="PRU00043"/>
    </source>
</evidence>
<dbReference type="GO" id="GO:0005886">
    <property type="term" value="C:plasma membrane"/>
    <property type="evidence" value="ECO:0007669"/>
    <property type="project" value="InterPro"/>
</dbReference>
<evidence type="ECO:0000313" key="12">
    <source>
        <dbReference type="EMBL" id="CAC5393767.1"/>
    </source>
</evidence>
<evidence type="ECO:0000259" key="11">
    <source>
        <dbReference type="PROSITE" id="PS50268"/>
    </source>
</evidence>
<dbReference type="Pfam" id="PF00028">
    <property type="entry name" value="Cadherin"/>
    <property type="match status" value="7"/>
</dbReference>
<dbReference type="FunFam" id="2.60.40.60:FF:000020">
    <property type="entry name" value="Dachsous cadherin-related 1b"/>
    <property type="match status" value="1"/>
</dbReference>
<dbReference type="EMBL" id="CACVKT020005208">
    <property type="protein sequence ID" value="CAC5393767.1"/>
    <property type="molecule type" value="Genomic_DNA"/>
</dbReference>
<evidence type="ECO:0000256" key="9">
    <source>
        <dbReference type="SAM" id="MobiDB-lite"/>
    </source>
</evidence>
<keyword evidence="4" id="KW-0677">Repeat</keyword>
<feature type="domain" description="Cadherin" evidence="11">
    <location>
        <begin position="843"/>
        <end position="962"/>
    </location>
</feature>
<dbReference type="PROSITE" id="PS50268">
    <property type="entry name" value="CADHERIN_2"/>
    <property type="match status" value="14"/>
</dbReference>
<dbReference type="GO" id="GO:0007156">
    <property type="term" value="P:homophilic cell adhesion via plasma membrane adhesion molecules"/>
    <property type="evidence" value="ECO:0007669"/>
    <property type="project" value="InterPro"/>
</dbReference>
<keyword evidence="6 10" id="KW-1133">Transmembrane helix</keyword>
<keyword evidence="13" id="KW-1185">Reference proteome</keyword>
<dbReference type="PANTHER" id="PTHR24026">
    <property type="entry name" value="FAT ATYPICAL CADHERIN-RELATED"/>
    <property type="match status" value="1"/>
</dbReference>
<feature type="domain" description="Cadherin" evidence="11">
    <location>
        <begin position="1138"/>
        <end position="1244"/>
    </location>
</feature>
<evidence type="ECO:0000313" key="13">
    <source>
        <dbReference type="Proteomes" id="UP000507470"/>
    </source>
</evidence>
<dbReference type="CDD" id="cd11304">
    <property type="entry name" value="Cadherin_repeat"/>
    <property type="match status" value="14"/>
</dbReference>
<gene>
    <name evidence="12" type="ORF">MCOR_28590</name>
</gene>
<feature type="domain" description="Cadherin" evidence="11">
    <location>
        <begin position="517"/>
        <end position="630"/>
    </location>
</feature>
<keyword evidence="3" id="KW-0732">Signal</keyword>
<evidence type="ECO:0000256" key="6">
    <source>
        <dbReference type="ARBA" id="ARBA00022989"/>
    </source>
</evidence>
<dbReference type="Gene3D" id="2.60.40.60">
    <property type="entry name" value="Cadherins"/>
    <property type="match status" value="14"/>
</dbReference>
<sequence length="1879" mass="207451">MDRYEDLPNPREIQVLVLKLLWASSILTSKGYTMEHPIQQAIVTVAFLLTILHSVYGEFEFTKFMQDYSLFENTPEGPLNYTLQTTGATGQVLYNSKVDVRDVFQVNAQTGAVSLIRMIDREDEPQIAVEFIAYDVGTNVEIRRPITIQIRDVNDENPQFSSQTMKTSLPENTAVGTTVYANLQVTDVDFTNSKLIVTCDPSVTSAPQYKDSCNKFKLNIDSDSNKNWIGHVTLAEPIDYEVQAFYQIPLAAFDGRQTQIGSIEVSLINVQDTPPYFTRAVSTTVTEGIPAGSFLEYVEAVDGDRENAREIRYELACDIINLCHHLIDQLVRLDPVSGNITTNVTFDRESQDLIIGYIDLGIRAREVINASANILGSNPSTTAYTTIRINVVDANDNSPKFAITQFNVSIAEDIPNQSPLPSVILTVSDPDLANNAYFEFELSNYNAEFEVSPSNGQGQTTASILIKDTNLINYETGPTQYIFDVIARETRTTERRSGVAKVIVNVIDVNDNLPTFNPPNYDERIVETAPGGTIVVTVTATDPDSGILGNSGIRFGLLGDGSPLFKIDEVSGQVTVANCPTPGSGFCIDYEQKSRYDLTVTARDSGGSGQTVTSNLVIHIDDVNDNSPKFATRNYISYIEELRTVPNPQVVVVATDPDNVGGPISYSLIQESTLKWQINSATGNITAKQPILYDDAPGVNGSFIMTVQASDGQYVDTGTVTIYVIDLNNNGPKFDISDYYGKINEKTLGNHYILTVRAQDKDSPTSDAGKIDYSINTGAFGKFVINTASGDISTSPDATFDFDVKKEYVMQVLARDRGRPQQTGTSTVTIEITDENNKDPFFVPSTMRAEVYENVAIGYSLFKVSAQDPDDNSILRFAFTEPKSAINPDGVQVNKNIYDYSDLFAVDPVAGHVLTNAKLDRDKASVVTLTMTVTDTNASPQQTGTGTLIINILEYNDQAPEFLPHSNITIDEERPIGTFVMALLAKDQDDAIAEYSLPYNPSNFFAIGFQTGVLSVSSRIDFEKIEQTYFTALVYDTGVPRLSASTTVYVTIRNINDNSPIFTQTSYTVLANDADKGDYGVGEITVAPGAVLDRETTPQIDVQVTAYDSPLDASVRRFTNVRVYISLDDINDNPPVFTQSNYVATIIETVPVGIQVLQVFATDADIGYNAEIAYTISNNTGDPTGFFSIAEKSGRIRVAKSLLRNSGVYTFIVQARDQDGNGPYTHTAHVQITVLEATNSPPRWVIPPDQNMTVSVLENQYLGMIVYDVHAEDSDKGNNGIIDYGFFAGGIFTNQTDEFLINSITGVISARIVYDREKVPRYVLLLMAKDRGTPTPLDATRYLTIQIKDVNDNIPKFPQLQDGSTRPIQITVSENVNVGDKIGEAIATDDDENPKIYYYIIGGNEKGKFSLDKTTGVMKLAAAVDSEQQKQYILDVHATNNVSDYTVITNRRKRALSPDIVQVIINIRNTNDAPPEFEQSSYTGCISTRAPIGQSIVTVYAKDQDSFGGVQYSIKSGNSDDGLEIGINTGVIYNRKLMADFISRGVNQFNLVVRATDNQLSDESDVLIFVTQEGNEVELVITQPPLEVRQFVDQIKTTFESLKNSDGSSVFKFVCISAVRDHVTSGEQQDSYWSDVYLSAISSTNYIYTGEQLLSILNAQKASNTEPFDLLYIKSLGVADDEPTYVVDTPAMVVMIIILIFFYFKVADDEPTYVDGTPAMIVADDEPTYVDGTPAMVVMIIVLILLFFVIIFVIVACYCIRRSKQNMKQNLIQRRNSDRLQPEPPIVIESLHPMYDNKGFVSEEPAVQYATVQKTFMDTRPREPVPQEQEIVGPESIDAVICDNDDDSGSSQSSTPPTPRRPVEPEVEDFRIETEVYEE</sequence>
<dbReference type="OrthoDB" id="9990384at2759"/>
<feature type="transmembrane region" description="Helical" evidence="10">
    <location>
        <begin position="1735"/>
        <end position="1760"/>
    </location>
</feature>
<feature type="domain" description="Cadherin" evidence="11">
    <location>
        <begin position="1067"/>
        <end position="1137"/>
    </location>
</feature>
<dbReference type="Proteomes" id="UP000507470">
    <property type="component" value="Unassembled WGS sequence"/>
</dbReference>
<feature type="domain" description="Cadherin" evidence="11">
    <location>
        <begin position="1364"/>
        <end position="1477"/>
    </location>
</feature>
<feature type="domain" description="Cadherin" evidence="11">
    <location>
        <begin position="67"/>
        <end position="160"/>
    </location>
</feature>
<dbReference type="SUPFAM" id="SSF49313">
    <property type="entry name" value="Cadherin-like"/>
    <property type="match status" value="14"/>
</dbReference>
<dbReference type="PANTHER" id="PTHR24026:SF133">
    <property type="entry name" value="CADHERIN-RELATED FAMILY MEMBER 2"/>
    <property type="match status" value="1"/>
</dbReference>
<feature type="compositionally biased region" description="Basic and acidic residues" evidence="9">
    <location>
        <begin position="1861"/>
        <end position="1879"/>
    </location>
</feature>
<dbReference type="GO" id="GO:0005509">
    <property type="term" value="F:calcium ion binding"/>
    <property type="evidence" value="ECO:0007669"/>
    <property type="project" value="UniProtKB-UniRule"/>
</dbReference>
<evidence type="ECO:0000256" key="10">
    <source>
        <dbReference type="SAM" id="Phobius"/>
    </source>
</evidence>
<evidence type="ECO:0000256" key="2">
    <source>
        <dbReference type="ARBA" id="ARBA00022692"/>
    </source>
</evidence>
<evidence type="ECO:0000256" key="7">
    <source>
        <dbReference type="ARBA" id="ARBA00023136"/>
    </source>
</evidence>
<keyword evidence="2 10" id="KW-0812">Transmembrane</keyword>
<evidence type="ECO:0000256" key="4">
    <source>
        <dbReference type="ARBA" id="ARBA00022737"/>
    </source>
</evidence>
<evidence type="ECO:0000256" key="3">
    <source>
        <dbReference type="ARBA" id="ARBA00022729"/>
    </source>
</evidence>
<dbReference type="PROSITE" id="PS00232">
    <property type="entry name" value="CADHERIN_1"/>
    <property type="match status" value="5"/>
</dbReference>
<dbReference type="InterPro" id="IPR020894">
    <property type="entry name" value="Cadherin_CS"/>
</dbReference>
<feature type="domain" description="Cadherin" evidence="11">
    <location>
        <begin position="631"/>
        <end position="734"/>
    </location>
</feature>
<dbReference type="FunFam" id="2.60.40.60:FF:000092">
    <property type="entry name" value="Protocadherin 8"/>
    <property type="match status" value="1"/>
</dbReference>
<keyword evidence="7 10" id="KW-0472">Membrane</keyword>
<dbReference type="InterPro" id="IPR015919">
    <property type="entry name" value="Cadherin-like_sf"/>
</dbReference>
<keyword evidence="5 8" id="KW-0106">Calcium</keyword>
<dbReference type="FunFam" id="2.60.40.60:FF:000033">
    <property type="entry name" value="FAT atypical cadherin 1"/>
    <property type="match status" value="1"/>
</dbReference>
<evidence type="ECO:0000256" key="5">
    <source>
        <dbReference type="ARBA" id="ARBA00022837"/>
    </source>
</evidence>
<feature type="domain" description="Cadherin" evidence="11">
    <location>
        <begin position="735"/>
        <end position="842"/>
    </location>
</feature>
<feature type="domain" description="Cadherin" evidence="11">
    <location>
        <begin position="962"/>
        <end position="1062"/>
    </location>
</feature>
<accession>A0A6J8CFJ1</accession>
<name>A0A6J8CFJ1_MYTCO</name>
<reference evidence="12 13" key="1">
    <citation type="submission" date="2020-06" db="EMBL/GenBank/DDBJ databases">
        <authorList>
            <person name="Li R."/>
            <person name="Bekaert M."/>
        </authorList>
    </citation>
    <scope>NUCLEOTIDE SEQUENCE [LARGE SCALE GENOMIC DNA]</scope>
    <source>
        <strain evidence="13">wild</strain>
    </source>
</reference>